<dbReference type="SUPFAM" id="SSF52540">
    <property type="entry name" value="P-loop containing nucleoside triphosphate hydrolases"/>
    <property type="match status" value="1"/>
</dbReference>
<dbReference type="RefSeq" id="WP_171154014.1">
    <property type="nucleotide sequence ID" value="NZ_JABENB010000001.1"/>
</dbReference>
<sequence>MNAPEQLGRLFVITGAQAAGKSTVGQALAEGLRKAVFIDGDTIGGMVASGAAGMSQPPTVEAIEQLFLRYAGALTLADVYRAAGFDAVIADNIFGTFLDDFLSIAAPAEVHLVMLTPSVDAIYQREEGRRKNAYRDGFTVESLVDSVEHGTRRVGLWIDNTNLSVAQTITQILQRADEALVDTTEFDTSEFDTAEFDGSHSVPDETDDLY</sequence>
<protein>
    <submittedName>
        <fullName evidence="1">AAA family ATPase</fullName>
    </submittedName>
</protein>
<reference evidence="1 2" key="1">
    <citation type="submission" date="2020-05" db="EMBL/GenBank/DDBJ databases">
        <title>Flexivirga sp. ID2601S isolated from air conditioner.</title>
        <authorList>
            <person name="Kim D.H."/>
        </authorList>
    </citation>
    <scope>NUCLEOTIDE SEQUENCE [LARGE SCALE GENOMIC DNA]</scope>
    <source>
        <strain evidence="1 2">ID2601S</strain>
    </source>
</reference>
<dbReference type="InterPro" id="IPR027417">
    <property type="entry name" value="P-loop_NTPase"/>
</dbReference>
<dbReference type="Proteomes" id="UP000557772">
    <property type="component" value="Unassembled WGS sequence"/>
</dbReference>
<name>A0A849AFT8_9MICO</name>
<evidence type="ECO:0000313" key="2">
    <source>
        <dbReference type="Proteomes" id="UP000557772"/>
    </source>
</evidence>
<keyword evidence="2" id="KW-1185">Reference proteome</keyword>
<gene>
    <name evidence="1" type="ORF">HJ588_08660</name>
</gene>
<proteinExistence type="predicted"/>
<dbReference type="EMBL" id="JABENB010000001">
    <property type="protein sequence ID" value="NNG39345.1"/>
    <property type="molecule type" value="Genomic_DNA"/>
</dbReference>
<evidence type="ECO:0000313" key="1">
    <source>
        <dbReference type="EMBL" id="NNG39345.1"/>
    </source>
</evidence>
<organism evidence="1 2">
    <name type="scientific">Flexivirga aerilata</name>
    <dbReference type="NCBI Taxonomy" id="1656889"/>
    <lineage>
        <taxon>Bacteria</taxon>
        <taxon>Bacillati</taxon>
        <taxon>Actinomycetota</taxon>
        <taxon>Actinomycetes</taxon>
        <taxon>Micrococcales</taxon>
        <taxon>Dermacoccaceae</taxon>
        <taxon>Flexivirga</taxon>
    </lineage>
</organism>
<comment type="caution">
    <text evidence="1">The sequence shown here is derived from an EMBL/GenBank/DDBJ whole genome shotgun (WGS) entry which is preliminary data.</text>
</comment>
<dbReference type="AlphaFoldDB" id="A0A849AFT8"/>
<dbReference type="Gene3D" id="3.40.50.300">
    <property type="entry name" value="P-loop containing nucleotide triphosphate hydrolases"/>
    <property type="match status" value="1"/>
</dbReference>
<accession>A0A849AFT8</accession>